<keyword evidence="1" id="KW-0614">Plasmid</keyword>
<organism evidence="1 2">
    <name type="scientific">Alteromonas mediterranea 615</name>
    <dbReference type="NCBI Taxonomy" id="1300253"/>
    <lineage>
        <taxon>Bacteria</taxon>
        <taxon>Pseudomonadati</taxon>
        <taxon>Pseudomonadota</taxon>
        <taxon>Gammaproteobacteria</taxon>
        <taxon>Alteromonadales</taxon>
        <taxon>Alteromonadaceae</taxon>
        <taxon>Alteromonas/Salinimonas group</taxon>
        <taxon>Alteromonas</taxon>
    </lineage>
</organism>
<dbReference type="HOGENOM" id="CLU_1965921_0_0_6"/>
<evidence type="ECO:0000313" key="2">
    <source>
        <dbReference type="Proteomes" id="UP000014909"/>
    </source>
</evidence>
<proteinExistence type="predicted"/>
<protein>
    <submittedName>
        <fullName evidence="1">Uncharacterized protein</fullName>
    </submittedName>
</protein>
<dbReference type="AlphaFoldDB" id="S5AKV6"/>
<dbReference type="PATRIC" id="fig|1300253.3.peg.4562"/>
<dbReference type="Proteomes" id="UP000014909">
    <property type="component" value="Plasmid unnamed"/>
</dbReference>
<reference evidence="1 2" key="1">
    <citation type="journal article" date="2013" name="Genome Biol. Evol.">
        <title>Genomic Diversity of "Deep Ecotype" Alteromonas macleodii Isolates: Evidence for Pan-Mediterranean Clonal Frames.</title>
        <authorList>
            <person name="Lopez-Perez M."/>
            <person name="Gonzaga A."/>
            <person name="Rodriguez-Valera F."/>
        </authorList>
    </citation>
    <scope>NUCLEOTIDE SEQUENCE [LARGE SCALE GENOMIC DNA]</scope>
    <source>
        <strain evidence="2">'English Channel 615'</strain>
        <plasmid evidence="2">Plasmid</plasmid>
    </source>
</reference>
<name>S5AKV6_9ALTE</name>
<dbReference type="EMBL" id="CP004847">
    <property type="protein sequence ID" value="AGP79799.1"/>
    <property type="molecule type" value="Genomic_DNA"/>
</dbReference>
<gene>
    <name evidence="1" type="ORF">I633_21861</name>
</gene>
<dbReference type="KEGG" id="amh:I633_21861"/>
<sequence>MLESINIFEVSLTETIECEYSHATSKLVTLDRDAAMERALTLYSELNRASYVDSYTIEVRGGVLGESGFDMLLYTQKVYLHDEEAVVRSVEDMETDIDDLMECIAREVSKRRHVINGFGVFDVSRAV</sequence>
<evidence type="ECO:0000313" key="1">
    <source>
        <dbReference type="EMBL" id="AGP79799.1"/>
    </source>
</evidence>
<dbReference type="BioCyc" id="AMAC1300253:G12YX-3446-MONOMER"/>
<accession>S5AKV6</accession>
<geneLocation type="plasmid" evidence="1">
    <name>unnamed</name>
</geneLocation>